<dbReference type="RefSeq" id="WP_285629585.1">
    <property type="nucleotide sequence ID" value="NZ_BSTJ01000009.1"/>
</dbReference>
<gene>
    <name evidence="2" type="ORF">Airi01_070210</name>
</gene>
<sequence length="852" mass="94547">MLIGTARYTALDELPNVANNLEALKKLLCEPDLWGVHEANCRVVADPAHVPDVVEAVAKAAQEAQDTLLVYYAGHGLLDEKLELHLALTDSRPEAVDYTAVPYQHIRKRVHESGARRKIVILDSCYSALAGMSGTSDPIIGKATIVGTYLLTAAEDWALAVPGETYTAFTGELVSLLRKGLPGGPELLDLDTIYRTLREMLESRSRPLPHSQNRDQGGDFTLVRNRAVTQPDAPEARAEARHRVAAIRDARAVGRRASAAFLRRNKLPNHQLIYVRRALDRDLATVTRAVAPGALERLTRRRTFRHRGEQAVDRDVPPQIVLVLDPPGSGKTMLATQLALADEAFFCVARTADDPGVHELNEVLRDLGGKDPLDLLVETGMPLVYVVDGLDEADNPESRRAIVQLLKTLGKLNAAADRRRLLAFPVLLVFTARDDTWERWISVFEGRSVVRFKDRLARFSDEELGQALTRYSEAYQYSLVGSRTPDGTEALSVPFNLRVLSEAYEFQGPVRFGDALGENVLQQYFERRRSNIAAQGISGLTATVFMELAGDLALAAVRTPEARIPEQTALRLIAERSPRLRGNEREVLGLLIAEQLLRHDGTGALRFRYPAFIEYLVALTAVRSPGLDRLEEVTEKVAAAPEVSSAAVRRNVRSLARSMPPEVARQANTVYTTSPTYVTANLTTFRSDLGRGTVTAAEDLETIHRTIGRMSPADAWEAFFVVVAKPNGQPADRVVYAFGHAWDKNSRRPDRWRLLEKIGERRVLTDDEVVERIAGSRRPREWEVFLAWLSTYPERSAVAHRLRTSRDGDLLAVFREGGLVWDQVTGLFTLALNDQDYVEGVLFGSAAYAPTE</sequence>
<dbReference type="InterPro" id="IPR029030">
    <property type="entry name" value="Caspase-like_dom_sf"/>
</dbReference>
<dbReference type="InterPro" id="IPR027417">
    <property type="entry name" value="P-loop_NTPase"/>
</dbReference>
<dbReference type="GO" id="GO:0004197">
    <property type="term" value="F:cysteine-type endopeptidase activity"/>
    <property type="evidence" value="ECO:0007669"/>
    <property type="project" value="InterPro"/>
</dbReference>
<dbReference type="AlphaFoldDB" id="A0A9W6RN34"/>
<dbReference type="InterPro" id="IPR011600">
    <property type="entry name" value="Pept_C14_caspase"/>
</dbReference>
<dbReference type="Pfam" id="PF00656">
    <property type="entry name" value="Peptidase_C14"/>
    <property type="match status" value="1"/>
</dbReference>
<evidence type="ECO:0000313" key="3">
    <source>
        <dbReference type="Proteomes" id="UP001165135"/>
    </source>
</evidence>
<dbReference type="NCBIfam" id="NF047832">
    <property type="entry name" value="caspase_w_EACC1"/>
    <property type="match status" value="1"/>
</dbReference>
<dbReference type="EMBL" id="BSTJ01000009">
    <property type="protein sequence ID" value="GLY78754.1"/>
    <property type="molecule type" value="Genomic_DNA"/>
</dbReference>
<reference evidence="2" key="1">
    <citation type="submission" date="2023-03" db="EMBL/GenBank/DDBJ databases">
        <title>Actinoallomurus iriomotensis NBRC 103681.</title>
        <authorList>
            <person name="Ichikawa N."/>
            <person name="Sato H."/>
            <person name="Tonouchi N."/>
        </authorList>
    </citation>
    <scope>NUCLEOTIDE SEQUENCE</scope>
    <source>
        <strain evidence="2">NBRC 103681</strain>
    </source>
</reference>
<dbReference type="GO" id="GO:0006508">
    <property type="term" value="P:proteolysis"/>
    <property type="evidence" value="ECO:0007669"/>
    <property type="project" value="InterPro"/>
</dbReference>
<comment type="caution">
    <text evidence="2">The sequence shown here is derived from an EMBL/GenBank/DDBJ whole genome shotgun (WGS) entry which is preliminary data.</text>
</comment>
<dbReference type="SUPFAM" id="SSF52540">
    <property type="entry name" value="P-loop containing nucleoside triphosphate hydrolases"/>
    <property type="match status" value="1"/>
</dbReference>
<dbReference type="SUPFAM" id="SSF52129">
    <property type="entry name" value="Caspase-like"/>
    <property type="match status" value="1"/>
</dbReference>
<protein>
    <recommendedName>
        <fullName evidence="1">Peptidase C14 caspase domain-containing protein</fullName>
    </recommendedName>
</protein>
<evidence type="ECO:0000313" key="2">
    <source>
        <dbReference type="EMBL" id="GLY78754.1"/>
    </source>
</evidence>
<organism evidence="2 3">
    <name type="scientific">Actinoallomurus iriomotensis</name>
    <dbReference type="NCBI Taxonomy" id="478107"/>
    <lineage>
        <taxon>Bacteria</taxon>
        <taxon>Bacillati</taxon>
        <taxon>Actinomycetota</taxon>
        <taxon>Actinomycetes</taxon>
        <taxon>Streptosporangiales</taxon>
        <taxon>Thermomonosporaceae</taxon>
        <taxon>Actinoallomurus</taxon>
    </lineage>
</organism>
<dbReference type="Gene3D" id="3.40.50.1460">
    <property type="match status" value="1"/>
</dbReference>
<proteinExistence type="predicted"/>
<accession>A0A9W6RN34</accession>
<name>A0A9W6RN34_9ACTN</name>
<dbReference type="Proteomes" id="UP001165135">
    <property type="component" value="Unassembled WGS sequence"/>
</dbReference>
<feature type="domain" description="Peptidase C14 caspase" evidence="1">
    <location>
        <begin position="2"/>
        <end position="204"/>
    </location>
</feature>
<evidence type="ECO:0000259" key="1">
    <source>
        <dbReference type="Pfam" id="PF00656"/>
    </source>
</evidence>